<dbReference type="PANTHER" id="PTHR23028">
    <property type="entry name" value="ACETYLTRANSFERASE"/>
    <property type="match status" value="1"/>
</dbReference>
<name>A0A562YH64_9FLAO</name>
<feature type="transmembrane region" description="Helical" evidence="1">
    <location>
        <begin position="41"/>
        <end position="65"/>
    </location>
</feature>
<reference evidence="3 4" key="1">
    <citation type="submission" date="2019-03" db="EMBL/GenBank/DDBJ databases">
        <authorList>
            <person name="Zhong Y.L."/>
        </authorList>
    </citation>
    <scope>NUCLEOTIDE SEQUENCE [LARGE SCALE GENOMIC DNA]</scope>
    <source>
        <strain evidence="3 4">W255</strain>
    </source>
</reference>
<feature type="transmembrane region" description="Helical" evidence="1">
    <location>
        <begin position="253"/>
        <end position="270"/>
    </location>
</feature>
<sequence length="286" mass="33359">MKYIKGYDSLRAISILMVITSHLGSYKMLPNFDFIQVRVWSLISGSTGVLIFFTLSGFLITSILFEEKKHRGYINLKKFYIRRFLRLLPPLVIFYSIIILIMLFKLIKPNFEGLLLSIFYAYNFVPEKLYTVEIGHTWSLAVEEQFYITWPIIVIYLKKVKHLIYAAIIVVGLCLGFALVYSELGGFRSNFKPFRWFIPAVGPIMLGCLFSVLNFKYISKVPYLLKRNKLIFWMSLIFFLCPTYIPISYMVVSFIFQAVGVSIFLVWIYYNQNSSLVNVLHNKALV</sequence>
<dbReference type="OrthoDB" id="9796461at2"/>
<dbReference type="EMBL" id="SMZJ02000001">
    <property type="protein sequence ID" value="TWO34382.1"/>
    <property type="molecule type" value="Genomic_DNA"/>
</dbReference>
<gene>
    <name evidence="3" type="ORF">E1J38_000605</name>
</gene>
<dbReference type="InterPro" id="IPR002656">
    <property type="entry name" value="Acyl_transf_3_dom"/>
</dbReference>
<dbReference type="RefSeq" id="WP_133354928.1">
    <property type="nucleotide sequence ID" value="NZ_SMZJ02000001.1"/>
</dbReference>
<proteinExistence type="predicted"/>
<keyword evidence="1" id="KW-0812">Transmembrane</keyword>
<keyword evidence="3" id="KW-0808">Transferase</keyword>
<reference evidence="3 4" key="2">
    <citation type="submission" date="2019-07" db="EMBL/GenBank/DDBJ databases">
        <title>Seonamhaeicola sp. W255 draft genome.</title>
        <authorList>
            <person name="Zhang X.-Y."/>
            <person name="Zhang R."/>
            <person name="Zhong Y.-L."/>
            <person name="Du Z.-J."/>
        </authorList>
    </citation>
    <scope>NUCLEOTIDE SEQUENCE [LARGE SCALE GENOMIC DNA]</scope>
    <source>
        <strain evidence="3 4">W255</strain>
    </source>
</reference>
<feature type="transmembrane region" description="Helical" evidence="1">
    <location>
        <begin position="138"/>
        <end position="157"/>
    </location>
</feature>
<accession>A0A562YH64</accession>
<dbReference type="GO" id="GO:0000271">
    <property type="term" value="P:polysaccharide biosynthetic process"/>
    <property type="evidence" value="ECO:0007669"/>
    <property type="project" value="TreeGrafter"/>
</dbReference>
<feature type="transmembrane region" description="Helical" evidence="1">
    <location>
        <begin position="85"/>
        <end position="107"/>
    </location>
</feature>
<organism evidence="3 4">
    <name type="scientific">Seonamhaeicola sediminis</name>
    <dbReference type="NCBI Taxonomy" id="2528206"/>
    <lineage>
        <taxon>Bacteria</taxon>
        <taxon>Pseudomonadati</taxon>
        <taxon>Bacteroidota</taxon>
        <taxon>Flavobacteriia</taxon>
        <taxon>Flavobacteriales</taxon>
        <taxon>Flavobacteriaceae</taxon>
    </lineage>
</organism>
<feature type="domain" description="Acyltransferase 3" evidence="2">
    <location>
        <begin position="5"/>
        <end position="274"/>
    </location>
</feature>
<dbReference type="GO" id="GO:0016747">
    <property type="term" value="F:acyltransferase activity, transferring groups other than amino-acyl groups"/>
    <property type="evidence" value="ECO:0007669"/>
    <property type="project" value="InterPro"/>
</dbReference>
<dbReference type="AlphaFoldDB" id="A0A562YH64"/>
<dbReference type="Proteomes" id="UP000295814">
    <property type="component" value="Unassembled WGS sequence"/>
</dbReference>
<feature type="transmembrane region" description="Helical" evidence="1">
    <location>
        <begin position="164"/>
        <end position="184"/>
    </location>
</feature>
<keyword evidence="1" id="KW-0472">Membrane</keyword>
<dbReference type="InterPro" id="IPR050879">
    <property type="entry name" value="Acyltransferase_3"/>
</dbReference>
<dbReference type="PANTHER" id="PTHR23028:SF53">
    <property type="entry name" value="ACYL_TRANSF_3 DOMAIN-CONTAINING PROTEIN"/>
    <property type="match status" value="1"/>
</dbReference>
<comment type="caution">
    <text evidence="3">The sequence shown here is derived from an EMBL/GenBank/DDBJ whole genome shotgun (WGS) entry which is preliminary data.</text>
</comment>
<evidence type="ECO:0000313" key="4">
    <source>
        <dbReference type="Proteomes" id="UP000295814"/>
    </source>
</evidence>
<feature type="transmembrane region" description="Helical" evidence="1">
    <location>
        <begin position="12"/>
        <end position="29"/>
    </location>
</feature>
<keyword evidence="3" id="KW-0012">Acyltransferase</keyword>
<evidence type="ECO:0000259" key="2">
    <source>
        <dbReference type="Pfam" id="PF01757"/>
    </source>
</evidence>
<protein>
    <submittedName>
        <fullName evidence="3">Acyltransferase</fullName>
    </submittedName>
</protein>
<feature type="transmembrane region" description="Helical" evidence="1">
    <location>
        <begin position="230"/>
        <end position="247"/>
    </location>
</feature>
<feature type="transmembrane region" description="Helical" evidence="1">
    <location>
        <begin position="196"/>
        <end position="218"/>
    </location>
</feature>
<evidence type="ECO:0000313" key="3">
    <source>
        <dbReference type="EMBL" id="TWO34382.1"/>
    </source>
</evidence>
<dbReference type="Pfam" id="PF01757">
    <property type="entry name" value="Acyl_transf_3"/>
    <property type="match status" value="1"/>
</dbReference>
<evidence type="ECO:0000256" key="1">
    <source>
        <dbReference type="SAM" id="Phobius"/>
    </source>
</evidence>
<dbReference type="GO" id="GO:0016020">
    <property type="term" value="C:membrane"/>
    <property type="evidence" value="ECO:0007669"/>
    <property type="project" value="TreeGrafter"/>
</dbReference>
<keyword evidence="4" id="KW-1185">Reference proteome</keyword>
<keyword evidence="1" id="KW-1133">Transmembrane helix</keyword>